<gene>
    <name evidence="1" type="ORF">DFR70_12720</name>
</gene>
<dbReference type="AlphaFoldDB" id="A0A318KAH4"/>
<organism evidence="1 2">
    <name type="scientific">Nocardia tenerifensis</name>
    <dbReference type="NCBI Taxonomy" id="228006"/>
    <lineage>
        <taxon>Bacteria</taxon>
        <taxon>Bacillati</taxon>
        <taxon>Actinomycetota</taxon>
        <taxon>Actinomycetes</taxon>
        <taxon>Mycobacteriales</taxon>
        <taxon>Nocardiaceae</taxon>
        <taxon>Nocardia</taxon>
    </lineage>
</organism>
<evidence type="ECO:0000313" key="1">
    <source>
        <dbReference type="EMBL" id="PXX53409.1"/>
    </source>
</evidence>
<comment type="caution">
    <text evidence="1">The sequence shown here is derived from an EMBL/GenBank/DDBJ whole genome shotgun (WGS) entry which is preliminary data.</text>
</comment>
<dbReference type="Proteomes" id="UP000247569">
    <property type="component" value="Unassembled WGS sequence"/>
</dbReference>
<keyword evidence="2" id="KW-1185">Reference proteome</keyword>
<reference evidence="1 2" key="1">
    <citation type="submission" date="2018-05" db="EMBL/GenBank/DDBJ databases">
        <title>Genomic Encyclopedia of Type Strains, Phase IV (KMG-IV): sequencing the most valuable type-strain genomes for metagenomic binning, comparative biology and taxonomic classification.</title>
        <authorList>
            <person name="Goeker M."/>
        </authorList>
    </citation>
    <scope>NUCLEOTIDE SEQUENCE [LARGE SCALE GENOMIC DNA]</scope>
    <source>
        <strain evidence="1 2">DSM 44704</strain>
    </source>
</reference>
<evidence type="ECO:0000313" key="2">
    <source>
        <dbReference type="Proteomes" id="UP000247569"/>
    </source>
</evidence>
<proteinExistence type="predicted"/>
<dbReference type="RefSeq" id="WP_040743154.1">
    <property type="nucleotide sequence ID" value="NZ_QJKF01000027.1"/>
</dbReference>
<dbReference type="EMBL" id="QJKF01000027">
    <property type="protein sequence ID" value="PXX53409.1"/>
    <property type="molecule type" value="Genomic_DNA"/>
</dbReference>
<accession>A0A318KAH4</accession>
<name>A0A318KAH4_9NOCA</name>
<protein>
    <submittedName>
        <fullName evidence="1">Uncharacterized protein</fullName>
    </submittedName>
</protein>
<sequence>MITLPRLADTRLGPASVESRVALEATTIAGELAQPVDWLHVAFAATTATAWDETAAALLGAIDVPPESLRAELVTASPQLLPVDPELRMAWLSIRFGYTSRITADYLWAAYFADHRVARVLTDHGFDPLSGECLVAAEAALPGAASTCAVTEALPPHTGSPASADTKQAQCIYWRLCSALDWRGRPRTPCWPICGSRSNRCANSSTR</sequence>